<gene>
    <name evidence="3" type="ORF">DBV15_10753</name>
</gene>
<dbReference type="SMART" id="SM00595">
    <property type="entry name" value="MADF"/>
    <property type="match status" value="1"/>
</dbReference>
<dbReference type="InterPro" id="IPR006578">
    <property type="entry name" value="MADF-dom"/>
</dbReference>
<dbReference type="PANTHER" id="PTHR21505:SF12">
    <property type="entry name" value="MADF DOMAIN-CONTAINING PROTEIN-RELATED"/>
    <property type="match status" value="1"/>
</dbReference>
<feature type="non-terminal residue" evidence="3">
    <location>
        <position position="1061"/>
    </location>
</feature>
<evidence type="ECO:0000256" key="1">
    <source>
        <dbReference type="SAM" id="MobiDB-lite"/>
    </source>
</evidence>
<dbReference type="AlphaFoldDB" id="A0A4S2LD33"/>
<feature type="compositionally biased region" description="Polar residues" evidence="1">
    <location>
        <begin position="803"/>
        <end position="814"/>
    </location>
</feature>
<reference evidence="3 4" key="1">
    <citation type="journal article" date="2019" name="Philos. Trans. R. Soc. Lond., B, Biol. Sci.">
        <title>Ant behaviour and brain gene expression of defending hosts depend on the ecological success of the intruding social parasite.</title>
        <authorList>
            <person name="Kaur R."/>
            <person name="Stoldt M."/>
            <person name="Jongepier E."/>
            <person name="Feldmeyer B."/>
            <person name="Menzel F."/>
            <person name="Bornberg-Bauer E."/>
            <person name="Foitzik S."/>
        </authorList>
    </citation>
    <scope>NUCLEOTIDE SEQUENCE [LARGE SCALE GENOMIC DNA]</scope>
    <source>
        <tissue evidence="3">Whole body</tissue>
    </source>
</reference>
<comment type="caution">
    <text evidence="3">The sequence shown here is derived from an EMBL/GenBank/DDBJ whole genome shotgun (WGS) entry which is preliminary data.</text>
</comment>
<dbReference type="Proteomes" id="UP000310200">
    <property type="component" value="Unassembled WGS sequence"/>
</dbReference>
<name>A0A4S2LD33_9HYME</name>
<evidence type="ECO:0000313" key="4">
    <source>
        <dbReference type="Proteomes" id="UP000310200"/>
    </source>
</evidence>
<dbReference type="Pfam" id="PF10545">
    <property type="entry name" value="MADF_DNA_bdg"/>
    <property type="match status" value="1"/>
</dbReference>
<dbReference type="PROSITE" id="PS51029">
    <property type="entry name" value="MADF"/>
    <property type="match status" value="1"/>
</dbReference>
<keyword evidence="4" id="KW-1185">Reference proteome</keyword>
<sequence>MRFTIKYFFNMPNIWTEDDTEKLIALYGQYQCLWNSFHSEFNSKSLRYEAYKEIRNSMNIPGLTICDCIKKIQNVKKEYCYELSKIAAAISCEKLYAPKAKWFKTTHMLFFPYMSISHYNNFRKQDNNYQKFNDGSIQNKFLHSSFEKSEGKHICSCNTCGMCELQEIELCIKLRDTIPSVPKLQDALVPSGTIQTIDVATETSNDIIAEHETQTDLLHDSSTCMDDILLEVHGRKKIEDNFDIFGKSIAFQLRTIDIQTVMELEKEIQNLITKARLKILESKLTDQSSSSICCCDCNDCNVICKDETCSCDRKSERQNDVQLLQCPSCGWEDVRSNRLSITAKKTYEQIKPLDIAVPCPEYSDFADKSYEGHKADRYRTDTMYQGKYNNIIPCPSFPSSLPSYTDYPEDILTTHCPQGTRNYINQQMTPRPIITSKSKSCTREIQLPSEQLFPEKRTKQVGTSVEQYDKGIQNTVSMSKTKTDVIRKCYREIQSKPLTSQEKLKQVAVNTAQQCDKEIQNTIYASPSNCQASQKCSSTRKAKQIDTNTVECPANDMRNTIGIKLKSVGGSMPNFILITTDRNYLPLIQRDWKELATNKCQKDSGDYDQKGVEKAYLELDDKKFVENEVCIKETCSSDIMEIIKENSVITQVLLQCLEKVMQERTKIYSVTSLLSNRDNMIACEQILSKYANENIHFGSSSAVELESLSCLSCLEKPEEDNTITMFIKTCLELIKHALELNSKNVQESCIRKEDEINTFIVLNKIKEYADEILKIYTLVDYSKRQLLNKFYSRSKSKSECPSKRNSTVNSVQTQDTKKDAAIDPFTASFANSKDVEVLYRPSISKVRDHSLSKNGATYAETMTEELFVKDKDITARTENHDIGLNVSLPQISLRESGTQYTPKQLQDTGIVTDPSFEEKISVATQNCEPMLIRVIKSNNSEGILKLDKETCVRDAHVFWMANVDKCSKNMYHKYSVREYDKLLHSGVSHVREKEVNCIDYRTSLLPKRIYGYNKRCKSSLRGSLPCNHDWIKANLRLLSNQRISKIPLYAKSRKYTRRRTE</sequence>
<feature type="region of interest" description="Disordered" evidence="1">
    <location>
        <begin position="796"/>
        <end position="815"/>
    </location>
</feature>
<dbReference type="PANTHER" id="PTHR21505">
    <property type="entry name" value="MADF DOMAIN-CONTAINING PROTEIN-RELATED"/>
    <property type="match status" value="1"/>
</dbReference>
<evidence type="ECO:0000313" key="3">
    <source>
        <dbReference type="EMBL" id="TGZ58288.1"/>
    </source>
</evidence>
<dbReference type="STRING" id="300112.A0A4S2LD33"/>
<organism evidence="3 4">
    <name type="scientific">Temnothorax longispinosus</name>
    <dbReference type="NCBI Taxonomy" id="300112"/>
    <lineage>
        <taxon>Eukaryota</taxon>
        <taxon>Metazoa</taxon>
        <taxon>Ecdysozoa</taxon>
        <taxon>Arthropoda</taxon>
        <taxon>Hexapoda</taxon>
        <taxon>Insecta</taxon>
        <taxon>Pterygota</taxon>
        <taxon>Neoptera</taxon>
        <taxon>Endopterygota</taxon>
        <taxon>Hymenoptera</taxon>
        <taxon>Apocrita</taxon>
        <taxon>Aculeata</taxon>
        <taxon>Formicoidea</taxon>
        <taxon>Formicidae</taxon>
        <taxon>Myrmicinae</taxon>
        <taxon>Temnothorax</taxon>
    </lineage>
</organism>
<evidence type="ECO:0000259" key="2">
    <source>
        <dbReference type="PROSITE" id="PS51029"/>
    </source>
</evidence>
<feature type="domain" description="MADF" evidence="2">
    <location>
        <begin position="22"/>
        <end position="116"/>
    </location>
</feature>
<dbReference type="EMBL" id="QBLH01000021">
    <property type="protein sequence ID" value="TGZ58288.1"/>
    <property type="molecule type" value="Genomic_DNA"/>
</dbReference>
<proteinExistence type="predicted"/>
<protein>
    <recommendedName>
        <fullName evidence="2">MADF domain-containing protein</fullName>
    </recommendedName>
</protein>
<accession>A0A4S2LD33</accession>